<name>A0A0F8UD63_9EURO</name>
<evidence type="ECO:0000256" key="3">
    <source>
        <dbReference type="RuleBase" id="RU000363"/>
    </source>
</evidence>
<evidence type="ECO:0000256" key="1">
    <source>
        <dbReference type="ARBA" id="ARBA00006484"/>
    </source>
</evidence>
<accession>A0A0F8UD63</accession>
<evidence type="ECO:0000256" key="5">
    <source>
        <dbReference type="SAM" id="Phobius"/>
    </source>
</evidence>
<gene>
    <name evidence="6" type="ORF">ARAM_002521</name>
</gene>
<dbReference type="GO" id="GO:0016616">
    <property type="term" value="F:oxidoreductase activity, acting on the CH-OH group of donors, NAD or NADP as acceptor"/>
    <property type="evidence" value="ECO:0007669"/>
    <property type="project" value="TreeGrafter"/>
</dbReference>
<dbReference type="OrthoDB" id="5840532at2759"/>
<dbReference type="Proteomes" id="UP000034291">
    <property type="component" value="Unassembled WGS sequence"/>
</dbReference>
<feature type="compositionally biased region" description="Low complexity" evidence="4">
    <location>
        <begin position="12"/>
        <end position="32"/>
    </location>
</feature>
<feature type="region of interest" description="Disordered" evidence="4">
    <location>
        <begin position="1"/>
        <end position="37"/>
    </location>
</feature>
<evidence type="ECO:0008006" key="8">
    <source>
        <dbReference type="Google" id="ProtNLM"/>
    </source>
</evidence>
<dbReference type="Pfam" id="PF00106">
    <property type="entry name" value="adh_short"/>
    <property type="match status" value="1"/>
</dbReference>
<dbReference type="AlphaFoldDB" id="A0A0F8UD63"/>
<dbReference type="PANTHER" id="PTHR24322:SF736">
    <property type="entry name" value="RETINOL DEHYDROGENASE 10"/>
    <property type="match status" value="1"/>
</dbReference>
<feature type="transmembrane region" description="Helical" evidence="5">
    <location>
        <begin position="84"/>
        <end position="101"/>
    </location>
</feature>
<feature type="transmembrane region" description="Helical" evidence="5">
    <location>
        <begin position="50"/>
        <end position="72"/>
    </location>
</feature>
<keyword evidence="5" id="KW-0812">Transmembrane</keyword>
<dbReference type="SUPFAM" id="SSF51735">
    <property type="entry name" value="NAD(P)-binding Rossmann-fold domains"/>
    <property type="match status" value="1"/>
</dbReference>
<comment type="caution">
    <text evidence="6">The sequence shown here is derived from an EMBL/GenBank/DDBJ whole genome shotgun (WGS) entry which is preliminary data.</text>
</comment>
<dbReference type="PRINTS" id="PR00081">
    <property type="entry name" value="GDHRDH"/>
</dbReference>
<dbReference type="EMBL" id="JZBS01002726">
    <property type="protein sequence ID" value="KKK17523.1"/>
    <property type="molecule type" value="Genomic_DNA"/>
</dbReference>
<dbReference type="STRING" id="308745.A0A0F8UD63"/>
<dbReference type="InterPro" id="IPR036291">
    <property type="entry name" value="NAD(P)-bd_dom_sf"/>
</dbReference>
<evidence type="ECO:0000256" key="4">
    <source>
        <dbReference type="SAM" id="MobiDB-lite"/>
    </source>
</evidence>
<dbReference type="Gene3D" id="3.40.50.720">
    <property type="entry name" value="NAD(P)-binding Rossmann-like Domain"/>
    <property type="match status" value="1"/>
</dbReference>
<comment type="similarity">
    <text evidence="1 3">Belongs to the short-chain dehydrogenases/reductases (SDR) family.</text>
</comment>
<evidence type="ECO:0000313" key="6">
    <source>
        <dbReference type="EMBL" id="KKK17523.1"/>
    </source>
</evidence>
<proteinExistence type="inferred from homology"/>
<dbReference type="PANTHER" id="PTHR24322">
    <property type="entry name" value="PKSB"/>
    <property type="match status" value="1"/>
</dbReference>
<dbReference type="PRINTS" id="PR00080">
    <property type="entry name" value="SDRFAMILY"/>
</dbReference>
<protein>
    <recommendedName>
        <fullName evidence="8">Short-chain dehydrogenase/reductase family protein</fullName>
    </recommendedName>
</protein>
<keyword evidence="5" id="KW-0472">Membrane</keyword>
<evidence type="ECO:0000256" key="2">
    <source>
        <dbReference type="ARBA" id="ARBA00023002"/>
    </source>
</evidence>
<keyword evidence="5" id="KW-1133">Transmembrane helix</keyword>
<dbReference type="InterPro" id="IPR002347">
    <property type="entry name" value="SDR_fam"/>
</dbReference>
<evidence type="ECO:0000313" key="7">
    <source>
        <dbReference type="Proteomes" id="UP000034291"/>
    </source>
</evidence>
<organism evidence="6 7">
    <name type="scientific">Aspergillus rambellii</name>
    <dbReference type="NCBI Taxonomy" id="308745"/>
    <lineage>
        <taxon>Eukaryota</taxon>
        <taxon>Fungi</taxon>
        <taxon>Dikarya</taxon>
        <taxon>Ascomycota</taxon>
        <taxon>Pezizomycotina</taxon>
        <taxon>Eurotiomycetes</taxon>
        <taxon>Eurotiomycetidae</taxon>
        <taxon>Eurotiales</taxon>
        <taxon>Aspergillaceae</taxon>
        <taxon>Aspergillus</taxon>
        <taxon>Aspergillus subgen. Nidulantes</taxon>
    </lineage>
</organism>
<keyword evidence="2" id="KW-0560">Oxidoreductase</keyword>
<sequence length="396" mass="42794">MSSENKRPPIPTTTTTTTTPPRILTSSSSRPASIPPPRETQWYEHLTLDLFVTALNHTILHPFVAWVIVLCLRAQAYRYTHPAFITAAAYAAFLSLLHAASGVSDRIGFGLPRDVDRSEEVVVITGGASGLGLLVARIYGLRGVSVAVLDVKAEAEIEGWEEVCGVDYYQCDVGDRVQVEETAKKIEKDLGTPTVLMNCAAARINAQPLLSLPSEAFQKTIQTNLMAVAHTCQVFVPRMLTAKNGGTIVNISSVVGQLCPVGLSDYSASKAGLSALHRTLETELRMSEHGNKVKMVLVECGQISTPLFNFVKTPNSFFAPVLEPIHVAQEVVSVVDQGRGGVIRMPTFAMLVNWYAVLPVGLQRIARYISGIDLAIAKSTPSSQPSQSESKHAEAD</sequence>
<reference evidence="6 7" key="1">
    <citation type="submission" date="2015-02" db="EMBL/GenBank/DDBJ databases">
        <title>Draft Genome Sequences of Two Closely-Related Aflatoxigenic Aspergillus Species Obtained from the Cote d'Ivoire.</title>
        <authorList>
            <person name="Moore G.G."/>
            <person name="Beltz S.B."/>
            <person name="Mack B.M."/>
        </authorList>
    </citation>
    <scope>NUCLEOTIDE SEQUENCE [LARGE SCALE GENOMIC DNA]</scope>
    <source>
        <strain evidence="6 7">SRRC1468</strain>
    </source>
</reference>
<keyword evidence="7" id="KW-1185">Reference proteome</keyword>